<protein>
    <recommendedName>
        <fullName evidence="3">DUF2804 domain-containing protein</fullName>
    </recommendedName>
</protein>
<dbReference type="Pfam" id="PF10974">
    <property type="entry name" value="DUF2804"/>
    <property type="match status" value="1"/>
</dbReference>
<dbReference type="PANTHER" id="PTHR35868">
    <property type="entry name" value="DUF2804 DOMAIN-CONTAINING PROTEIN-RELATED"/>
    <property type="match status" value="1"/>
</dbReference>
<evidence type="ECO:0000313" key="2">
    <source>
        <dbReference type="Proteomes" id="UP001208689"/>
    </source>
</evidence>
<gene>
    <name evidence="1" type="ORF">NEF87_000931</name>
</gene>
<sequence length="345" mass="40035">MGTQHRITTQMDLLDNKGHLIEPGYATKLLWKYDRTKIKAGWHRIKEWDYYYILNEDYGITFTMSDLGYAGMHAVAWLDFQNNTTTQVDTLSILPKGKTNFPSTSTSGNVSFKDKKIDISFEVHDNTRILKISCPNFENKRGEKGLKGELRLLQEPEMDTMVIATSWKDKPKKFYYNQKINCMRAEGTVTIGDHDYKFSPDSSFAGLDWGRGNWTYKNRWYWGSASGELNGELFGWNIGYGFSDRSPASENMIFYKGKAHKLDEVTFEIDTTDYMKPWRFTSNDGRFELNFTPAVDRYSKTNLWLIVSEQHQTFGHFSGHVILDDGTKLEIKDFLGFAEDVLNYW</sequence>
<dbReference type="Proteomes" id="UP001208689">
    <property type="component" value="Chromosome"/>
</dbReference>
<organism evidence="1 2">
    <name type="scientific">Candidatus Lokiarchaeum ossiferum</name>
    <dbReference type="NCBI Taxonomy" id="2951803"/>
    <lineage>
        <taxon>Archaea</taxon>
        <taxon>Promethearchaeati</taxon>
        <taxon>Promethearchaeota</taxon>
        <taxon>Promethearchaeia</taxon>
        <taxon>Promethearchaeales</taxon>
        <taxon>Promethearchaeaceae</taxon>
        <taxon>Candidatus Lokiarchaeum</taxon>
    </lineage>
</organism>
<keyword evidence="2" id="KW-1185">Reference proteome</keyword>
<evidence type="ECO:0008006" key="3">
    <source>
        <dbReference type="Google" id="ProtNLM"/>
    </source>
</evidence>
<evidence type="ECO:0000313" key="1">
    <source>
        <dbReference type="EMBL" id="UYP44646.1"/>
    </source>
</evidence>
<name>A0ABY6HMJ9_9ARCH</name>
<dbReference type="EMBL" id="CP104013">
    <property type="protein sequence ID" value="UYP44646.1"/>
    <property type="molecule type" value="Genomic_DNA"/>
</dbReference>
<reference evidence="1" key="1">
    <citation type="submission" date="2022-09" db="EMBL/GenBank/DDBJ databases">
        <title>Actin cytoskeleton and complex cell architecture in an #Asgard archaeon.</title>
        <authorList>
            <person name="Ponce Toledo R.I."/>
            <person name="Schleper C."/>
            <person name="Rodrigues Oliveira T."/>
            <person name="Wollweber F."/>
            <person name="Xu J."/>
            <person name="Rittmann S."/>
            <person name="Klingl A."/>
            <person name="Pilhofer M."/>
        </authorList>
    </citation>
    <scope>NUCLEOTIDE SEQUENCE</scope>
    <source>
        <strain evidence="1">B-35</strain>
    </source>
</reference>
<dbReference type="PANTHER" id="PTHR35868:SF3">
    <property type="entry name" value="DUF2804 DOMAIN-CONTAINING PROTEIN"/>
    <property type="match status" value="1"/>
</dbReference>
<accession>A0ABY6HMJ9</accession>
<dbReference type="InterPro" id="IPR021243">
    <property type="entry name" value="DUF2804"/>
</dbReference>
<proteinExistence type="predicted"/>